<keyword evidence="2" id="KW-1185">Reference proteome</keyword>
<comment type="caution">
    <text evidence="1">The sequence shown here is derived from an EMBL/GenBank/DDBJ whole genome shotgun (WGS) entry which is preliminary data.</text>
</comment>
<accession>A0ABD2HSX4</accession>
<protein>
    <submittedName>
        <fullName evidence="1">Uncharacterized protein</fullName>
    </submittedName>
</protein>
<proteinExistence type="predicted"/>
<evidence type="ECO:0000313" key="1">
    <source>
        <dbReference type="EMBL" id="KAL3067976.1"/>
    </source>
</evidence>
<gene>
    <name evidence="1" type="ORF">niasHT_037966</name>
</gene>
<sequence>MALERFQNLNLPNFYAGLAIDDNDFDQNLENMCFLHSRRTYGQCGGITSYRNAKPDRRYGDMALHYKRLRTGSVTIEIDKTCIVRIKYNRGQLRGNMNEWLF</sequence>
<evidence type="ECO:0000313" key="2">
    <source>
        <dbReference type="Proteomes" id="UP001620626"/>
    </source>
</evidence>
<organism evidence="1 2">
    <name type="scientific">Heterodera trifolii</name>
    <dbReference type="NCBI Taxonomy" id="157864"/>
    <lineage>
        <taxon>Eukaryota</taxon>
        <taxon>Metazoa</taxon>
        <taxon>Ecdysozoa</taxon>
        <taxon>Nematoda</taxon>
        <taxon>Chromadorea</taxon>
        <taxon>Rhabditida</taxon>
        <taxon>Tylenchina</taxon>
        <taxon>Tylenchomorpha</taxon>
        <taxon>Tylenchoidea</taxon>
        <taxon>Heteroderidae</taxon>
        <taxon>Heteroderinae</taxon>
        <taxon>Heterodera</taxon>
    </lineage>
</organism>
<dbReference type="EMBL" id="JBICBT010001409">
    <property type="protein sequence ID" value="KAL3067976.1"/>
    <property type="molecule type" value="Genomic_DNA"/>
</dbReference>
<dbReference type="AlphaFoldDB" id="A0ABD2HSX4"/>
<dbReference type="Proteomes" id="UP001620626">
    <property type="component" value="Unassembled WGS sequence"/>
</dbReference>
<reference evidence="1 2" key="1">
    <citation type="submission" date="2024-10" db="EMBL/GenBank/DDBJ databases">
        <authorList>
            <person name="Kim D."/>
        </authorList>
    </citation>
    <scope>NUCLEOTIDE SEQUENCE [LARGE SCALE GENOMIC DNA]</scope>
    <source>
        <strain evidence="1">BH-2024</strain>
    </source>
</reference>
<name>A0ABD2HSX4_9BILA</name>